<evidence type="ECO:0000256" key="2">
    <source>
        <dbReference type="SAM" id="SignalP"/>
    </source>
</evidence>
<organism evidence="4 5">
    <name type="scientific">Cylicocyclus nassatus</name>
    <name type="common">Nematode worm</name>
    <dbReference type="NCBI Taxonomy" id="53992"/>
    <lineage>
        <taxon>Eukaryota</taxon>
        <taxon>Metazoa</taxon>
        <taxon>Ecdysozoa</taxon>
        <taxon>Nematoda</taxon>
        <taxon>Chromadorea</taxon>
        <taxon>Rhabditida</taxon>
        <taxon>Rhabditina</taxon>
        <taxon>Rhabditomorpha</taxon>
        <taxon>Strongyloidea</taxon>
        <taxon>Strongylidae</taxon>
        <taxon>Cylicocyclus</taxon>
    </lineage>
</organism>
<reference evidence="4" key="1">
    <citation type="submission" date="2023-07" db="EMBL/GenBank/DDBJ databases">
        <authorList>
            <consortium name="CYATHOMIX"/>
        </authorList>
    </citation>
    <scope>NUCLEOTIDE SEQUENCE</scope>
    <source>
        <strain evidence="4">N/A</strain>
    </source>
</reference>
<dbReference type="InterPro" id="IPR002919">
    <property type="entry name" value="TIL_dom"/>
</dbReference>
<feature type="signal peptide" evidence="2">
    <location>
        <begin position="1"/>
        <end position="21"/>
    </location>
</feature>
<evidence type="ECO:0000256" key="1">
    <source>
        <dbReference type="ARBA" id="ARBA00022900"/>
    </source>
</evidence>
<comment type="caution">
    <text evidence="4">The sequence shown here is derived from an EMBL/GenBank/DDBJ whole genome shotgun (WGS) entry which is preliminary data.</text>
</comment>
<dbReference type="InterPro" id="IPR036084">
    <property type="entry name" value="Ser_inhib-like_sf"/>
</dbReference>
<keyword evidence="5" id="KW-1185">Reference proteome</keyword>
<evidence type="ECO:0000313" key="5">
    <source>
        <dbReference type="Proteomes" id="UP001176961"/>
    </source>
</evidence>
<keyword evidence="2" id="KW-0732">Signal</keyword>
<dbReference type="Pfam" id="PF01826">
    <property type="entry name" value="TIL"/>
    <property type="match status" value="1"/>
</dbReference>
<evidence type="ECO:0000313" key="4">
    <source>
        <dbReference type="EMBL" id="CAJ0589235.1"/>
    </source>
</evidence>
<dbReference type="SUPFAM" id="SSF57567">
    <property type="entry name" value="Serine protease inhibitors"/>
    <property type="match status" value="1"/>
</dbReference>
<dbReference type="CDD" id="cd19941">
    <property type="entry name" value="TIL"/>
    <property type="match status" value="1"/>
</dbReference>
<proteinExistence type="predicted"/>
<evidence type="ECO:0000259" key="3">
    <source>
        <dbReference type="Pfam" id="PF01826"/>
    </source>
</evidence>
<protein>
    <recommendedName>
        <fullName evidence="3">TIL domain-containing protein</fullName>
    </recommendedName>
</protein>
<dbReference type="EMBL" id="CATQJL010000001">
    <property type="protein sequence ID" value="CAJ0589235.1"/>
    <property type="molecule type" value="Genomic_DNA"/>
</dbReference>
<gene>
    <name evidence="4" type="ORF">CYNAS_LOCUS1218</name>
</gene>
<name>A0AA36DLB9_CYLNA</name>
<keyword evidence="1" id="KW-0722">Serine protease inhibitor</keyword>
<dbReference type="Proteomes" id="UP001176961">
    <property type="component" value="Unassembled WGS sequence"/>
</dbReference>
<feature type="chain" id="PRO_5041257871" description="TIL domain-containing protein" evidence="2">
    <location>
        <begin position="22"/>
        <end position="182"/>
    </location>
</feature>
<accession>A0AA36DLB9</accession>
<keyword evidence="1" id="KW-0646">Protease inhibitor</keyword>
<dbReference type="AlphaFoldDB" id="A0AA36DLB9"/>
<dbReference type="GO" id="GO:0004867">
    <property type="term" value="F:serine-type endopeptidase inhibitor activity"/>
    <property type="evidence" value="ECO:0007669"/>
    <property type="project" value="UniProtKB-KW"/>
</dbReference>
<dbReference type="Gene3D" id="2.10.25.10">
    <property type="entry name" value="Laminin"/>
    <property type="match status" value="2"/>
</dbReference>
<sequence>MLFATLVIATAILGPVGPSNAYKSNSTIYQLVMPIETCPKDMEWKHCKDTGKPSCYKLRITFRKLYCEPGCQCKNGLFLSRGKCVSDCSKEECYGPNEVRSKCDVDRECQPTCFSRKDLGFYSRSCAGPCIPFVCACEKGYIRLHYYYRKDRCVSLATCKKLKDQYGSSLPPEFNVSNLLDE</sequence>
<feature type="domain" description="TIL" evidence="3">
    <location>
        <begin position="38"/>
        <end position="86"/>
    </location>
</feature>